<name>A0A183B5X3_9TREM</name>
<dbReference type="AlphaFoldDB" id="A0A183B5X3"/>
<accession>A0A183B5X3</accession>
<organism evidence="1">
    <name type="scientific">Echinostoma caproni</name>
    <dbReference type="NCBI Taxonomy" id="27848"/>
    <lineage>
        <taxon>Eukaryota</taxon>
        <taxon>Metazoa</taxon>
        <taxon>Spiralia</taxon>
        <taxon>Lophotrochozoa</taxon>
        <taxon>Platyhelminthes</taxon>
        <taxon>Trematoda</taxon>
        <taxon>Digenea</taxon>
        <taxon>Plagiorchiida</taxon>
        <taxon>Echinostomata</taxon>
        <taxon>Echinostomatoidea</taxon>
        <taxon>Echinostomatidae</taxon>
        <taxon>Echinostoma</taxon>
    </lineage>
</organism>
<reference evidence="1" key="1">
    <citation type="submission" date="2016-06" db="UniProtKB">
        <authorList>
            <consortium name="WormBaseParasite"/>
        </authorList>
    </citation>
    <scope>IDENTIFICATION</scope>
</reference>
<dbReference type="WBParaSite" id="ECPE_0001464801-mRNA-1">
    <property type="protein sequence ID" value="ECPE_0001464801-mRNA-1"/>
    <property type="gene ID" value="ECPE_0001464801"/>
</dbReference>
<evidence type="ECO:0000313" key="1">
    <source>
        <dbReference type="WBParaSite" id="ECPE_0001464801-mRNA-1"/>
    </source>
</evidence>
<protein>
    <submittedName>
        <fullName evidence="1">Helitron_like_N domain-containing protein</fullName>
    </submittedName>
</protein>
<sequence length="196" mass="22804">LYLDNAELKWVCCDYSQLITHSRTSVQQQTDDDNITDEETVIELRKRQPKNILELEAVRHRRNEEGPQPTLAGWMTMVTANRKDRPGDVVHTQSETGEELWATVARRASVDVIPSAVPQRLRIEQAKRERTEYNGTTSPRAETAHCGFSPNKEFVPQQRKYAHVNVDLPRVELTHFDGNPEQYCQFIRQYEYFVEC</sequence>
<proteinExistence type="predicted"/>